<organism evidence="1 2">
    <name type="scientific">Trichinella murrelli</name>
    <dbReference type="NCBI Taxonomy" id="144512"/>
    <lineage>
        <taxon>Eukaryota</taxon>
        <taxon>Metazoa</taxon>
        <taxon>Ecdysozoa</taxon>
        <taxon>Nematoda</taxon>
        <taxon>Enoplea</taxon>
        <taxon>Dorylaimia</taxon>
        <taxon>Trichinellida</taxon>
        <taxon>Trichinellidae</taxon>
        <taxon>Trichinella</taxon>
    </lineage>
</organism>
<gene>
    <name evidence="1" type="ORF">T05_2127</name>
</gene>
<dbReference type="Proteomes" id="UP000055048">
    <property type="component" value="Unassembled WGS sequence"/>
</dbReference>
<evidence type="ECO:0000313" key="1">
    <source>
        <dbReference type="EMBL" id="KRX40668.1"/>
    </source>
</evidence>
<proteinExistence type="predicted"/>
<name>A0A0V0TNR8_9BILA</name>
<dbReference type="AlphaFoldDB" id="A0A0V0TNR8"/>
<protein>
    <submittedName>
        <fullName evidence="1">Uncharacterized protein</fullName>
    </submittedName>
</protein>
<reference evidence="1 2" key="1">
    <citation type="submission" date="2015-01" db="EMBL/GenBank/DDBJ databases">
        <title>Evolution of Trichinella species and genotypes.</title>
        <authorList>
            <person name="Korhonen P.K."/>
            <person name="Edoardo P."/>
            <person name="Giuseppe L.R."/>
            <person name="Gasser R.B."/>
        </authorList>
    </citation>
    <scope>NUCLEOTIDE SEQUENCE [LARGE SCALE GENOMIC DNA]</scope>
    <source>
        <strain evidence="1">ISS417</strain>
    </source>
</reference>
<keyword evidence="2" id="KW-1185">Reference proteome</keyword>
<dbReference type="EMBL" id="JYDJ01000193">
    <property type="protein sequence ID" value="KRX40668.1"/>
    <property type="molecule type" value="Genomic_DNA"/>
</dbReference>
<sequence>MATSLELVLGHCGPILPIIKTHPHHVGDAAFCTWTTNKKVRLQGHIVVALVRCYSNEA</sequence>
<comment type="caution">
    <text evidence="1">The sequence shown here is derived from an EMBL/GenBank/DDBJ whole genome shotgun (WGS) entry which is preliminary data.</text>
</comment>
<evidence type="ECO:0000313" key="2">
    <source>
        <dbReference type="Proteomes" id="UP000055048"/>
    </source>
</evidence>
<accession>A0A0V0TNR8</accession>